<evidence type="ECO:0000256" key="1">
    <source>
        <dbReference type="ARBA" id="ARBA00010838"/>
    </source>
</evidence>
<evidence type="ECO:0000256" key="6">
    <source>
        <dbReference type="RuleBase" id="RU004468"/>
    </source>
</evidence>
<accession>A0A0K9GXR1</accession>
<dbReference type="FunFam" id="3.20.20.80:FF:000004">
    <property type="entry name" value="Beta-glucosidase 6-phospho-beta-glucosidase"/>
    <property type="match status" value="1"/>
</dbReference>
<name>A0A0K9GXR1_9BACI</name>
<keyword evidence="2 6" id="KW-0378">Hydrolase</keyword>
<dbReference type="InterPro" id="IPR001360">
    <property type="entry name" value="Glyco_hydro_1"/>
</dbReference>
<dbReference type="GO" id="GO:0016052">
    <property type="term" value="P:carbohydrate catabolic process"/>
    <property type="evidence" value="ECO:0007669"/>
    <property type="project" value="TreeGrafter"/>
</dbReference>
<dbReference type="PROSITE" id="PS00653">
    <property type="entry name" value="GLYCOSYL_HYDROL_F1_2"/>
    <property type="match status" value="1"/>
</dbReference>
<keyword evidence="3 6" id="KW-0326">Glycosidase</keyword>
<dbReference type="PANTHER" id="PTHR10353:SF296">
    <property type="entry name" value="6-PHOSPHO-BETA-GLUCOSIDASE"/>
    <property type="match status" value="1"/>
</dbReference>
<dbReference type="NCBIfam" id="NF007158">
    <property type="entry name" value="PRK09593.1"/>
    <property type="match status" value="1"/>
</dbReference>
<sequence length="475" mass="54621">MTLREDFLWGGATAANQCEGGYLEGNKGLSTVDVIPAGKDRVSVMKGKMKMLECDDQHDYPSHEAIDFYHHYKEDIALLAEMGFKCFRLSIAWTRIFPNGDDATPNEEGLKFYENVFDECLKYGIEPLVTITHFDVPIHLVKTIGSWRSRKMVDYYERLCEIIFTRYKDKVKYWLTFNEINMLLHLPFGSSGLVFEEGENEEAVKYQAAHHQLVASAKATEIAHRINPQFKIGCMLAGASTYPYTCAPEDVWKAMTRDREHYFFVDVQSRGEYPNYAKKMFERMNIHIEMQEGDVELLKKNTVDFVSFSYYGSRLTSADPEVNTQTAANLFPTLRNPYLKASEWGWQIDPLGLRITLNALYDRYQKPLLIVENGLGAVDTPDENGDIEDEYRIEYIREHIKALKEAVEEDGVDLLGYTTWGCIDLVSSSSGEMNKRYGFIYVDKDNDGNGSMRRSKKKSFHWYKKVIASNGEDLE</sequence>
<feature type="active site" description="Nucleophile" evidence="4">
    <location>
        <position position="372"/>
    </location>
</feature>
<gene>
    <name evidence="7" type="ORF">AC625_19155</name>
</gene>
<dbReference type="GO" id="GO:0005829">
    <property type="term" value="C:cytosol"/>
    <property type="evidence" value="ECO:0007669"/>
    <property type="project" value="TreeGrafter"/>
</dbReference>
<dbReference type="OrthoDB" id="9765195at2"/>
<dbReference type="STRING" id="1679170.AC625_19155"/>
<dbReference type="PROSITE" id="PS00572">
    <property type="entry name" value="GLYCOSYL_HYDROL_F1_1"/>
    <property type="match status" value="1"/>
</dbReference>
<dbReference type="Pfam" id="PF00232">
    <property type="entry name" value="Glyco_hydro_1"/>
    <property type="match status" value="1"/>
</dbReference>
<dbReference type="NCBIfam" id="NF007356">
    <property type="entry name" value="PRK09852.1"/>
    <property type="match status" value="1"/>
</dbReference>
<dbReference type="InterPro" id="IPR033132">
    <property type="entry name" value="GH_1_N_CS"/>
</dbReference>
<dbReference type="PANTHER" id="PTHR10353">
    <property type="entry name" value="GLYCOSYL HYDROLASE"/>
    <property type="match status" value="1"/>
</dbReference>
<dbReference type="SUPFAM" id="SSF51445">
    <property type="entry name" value="(Trans)glycosidases"/>
    <property type="match status" value="1"/>
</dbReference>
<evidence type="ECO:0000313" key="8">
    <source>
        <dbReference type="Proteomes" id="UP000037146"/>
    </source>
</evidence>
<dbReference type="NCBIfam" id="NF007154">
    <property type="entry name" value="PRK09589.1"/>
    <property type="match status" value="1"/>
</dbReference>
<evidence type="ECO:0000256" key="5">
    <source>
        <dbReference type="RuleBase" id="RU003690"/>
    </source>
</evidence>
<dbReference type="InterPro" id="IPR017853">
    <property type="entry name" value="GH"/>
</dbReference>
<keyword evidence="8" id="KW-1185">Reference proteome</keyword>
<dbReference type="Gene3D" id="3.20.20.80">
    <property type="entry name" value="Glycosidases"/>
    <property type="match status" value="1"/>
</dbReference>
<dbReference type="PATRIC" id="fig|1679170.3.peg.4339"/>
<reference evidence="8" key="1">
    <citation type="submission" date="2015-07" db="EMBL/GenBank/DDBJ databases">
        <title>Genome sequencing project for genomic taxonomy and phylogenomics of Bacillus-like bacteria.</title>
        <authorList>
            <person name="Liu B."/>
            <person name="Wang J."/>
            <person name="Zhu Y."/>
            <person name="Liu G."/>
            <person name="Chen Q."/>
            <person name="Chen Z."/>
            <person name="Lan J."/>
            <person name="Che J."/>
            <person name="Ge C."/>
            <person name="Shi H."/>
            <person name="Pan Z."/>
            <person name="Liu X."/>
        </authorList>
    </citation>
    <scope>NUCLEOTIDE SEQUENCE [LARGE SCALE GENOMIC DNA]</scope>
    <source>
        <strain evidence="8">FJAT-27997</strain>
    </source>
</reference>
<evidence type="ECO:0000256" key="2">
    <source>
        <dbReference type="ARBA" id="ARBA00022801"/>
    </source>
</evidence>
<protein>
    <submittedName>
        <fullName evidence="7">6-phospho-beta-glucosidase</fullName>
    </submittedName>
</protein>
<organism evidence="7 8">
    <name type="scientific">Peribacillus loiseleuriae</name>
    <dbReference type="NCBI Taxonomy" id="1679170"/>
    <lineage>
        <taxon>Bacteria</taxon>
        <taxon>Bacillati</taxon>
        <taxon>Bacillota</taxon>
        <taxon>Bacilli</taxon>
        <taxon>Bacillales</taxon>
        <taxon>Bacillaceae</taxon>
        <taxon>Peribacillus</taxon>
    </lineage>
</organism>
<evidence type="ECO:0000256" key="3">
    <source>
        <dbReference type="ARBA" id="ARBA00023295"/>
    </source>
</evidence>
<dbReference type="InterPro" id="IPR018120">
    <property type="entry name" value="Glyco_hydro_1_AS"/>
</dbReference>
<evidence type="ECO:0000256" key="4">
    <source>
        <dbReference type="PROSITE-ProRule" id="PRU10055"/>
    </source>
</evidence>
<dbReference type="PRINTS" id="PR00131">
    <property type="entry name" value="GLHYDRLASE1"/>
</dbReference>
<dbReference type="GO" id="GO:0008422">
    <property type="term" value="F:beta-glucosidase activity"/>
    <property type="evidence" value="ECO:0007669"/>
    <property type="project" value="TreeGrafter"/>
</dbReference>
<dbReference type="Proteomes" id="UP000037146">
    <property type="component" value="Unassembled WGS sequence"/>
</dbReference>
<dbReference type="EMBL" id="LFZW01000001">
    <property type="protein sequence ID" value="KMY51401.1"/>
    <property type="molecule type" value="Genomic_DNA"/>
</dbReference>
<proteinExistence type="inferred from homology"/>
<dbReference type="AlphaFoldDB" id="A0A0K9GXR1"/>
<evidence type="ECO:0000313" key="7">
    <source>
        <dbReference type="EMBL" id="KMY51401.1"/>
    </source>
</evidence>
<dbReference type="RefSeq" id="WP_049682747.1">
    <property type="nucleotide sequence ID" value="NZ_LFZW01000001.1"/>
</dbReference>
<comment type="similarity">
    <text evidence="1 5">Belongs to the glycosyl hydrolase 1 family.</text>
</comment>
<comment type="caution">
    <text evidence="7">The sequence shown here is derived from an EMBL/GenBank/DDBJ whole genome shotgun (WGS) entry which is preliminary data.</text>
</comment>